<evidence type="ECO:0000256" key="1">
    <source>
        <dbReference type="SAM" id="MobiDB-lite"/>
    </source>
</evidence>
<dbReference type="NCBIfam" id="TIGR02257">
    <property type="entry name" value="cobalto_cobN"/>
    <property type="match status" value="1"/>
</dbReference>
<dbReference type="InterPro" id="IPR011953">
    <property type="entry name" value="Cobalto_CobN"/>
</dbReference>
<dbReference type="eggNOG" id="COG1429">
    <property type="taxonomic scope" value="Bacteria"/>
</dbReference>
<organism evidence="3 4">
    <name type="scientific">Cutibacterium acnes (strain DSM 16379 / KPA171202)</name>
    <name type="common">Propionibacterium acnes</name>
    <dbReference type="NCBI Taxonomy" id="267747"/>
    <lineage>
        <taxon>Bacteria</taxon>
        <taxon>Bacillati</taxon>
        <taxon>Actinomycetota</taxon>
        <taxon>Actinomycetes</taxon>
        <taxon>Propionibacteriales</taxon>
        <taxon>Propionibacteriaceae</taxon>
        <taxon>Cutibacterium</taxon>
    </lineage>
</organism>
<dbReference type="PANTHER" id="PTHR44119:SF4">
    <property type="entry name" value="AEROBIC COBALTOCHELATASE SUBUNIT COBN"/>
    <property type="match status" value="1"/>
</dbReference>
<dbReference type="PANTHER" id="PTHR44119">
    <property type="entry name" value="MAGNESIUM-CHELATASE SUBUNIT CHLH, CHLOROPLASTIC"/>
    <property type="match status" value="1"/>
</dbReference>
<sequence length="1340" mass="146722">MPRRLPIPSRGQCPCRPGTAPDSPHLPHRQHSRPSGKCIMTTLSFFSATGGELTLVSQALSRLRTRGLDITLFGRTKDQITDPELARAFAQAAARSDAIVLSFHGGTTSCPAWPALVEAWKNRRESGLPLPWIHIQPTSGDDDGLLAAQDWASGLDDGTWRGLIGLLEMGGPDNVEAALRILVDRVRGGSAPIPDVIPAPTEGIWHPRHGLFTNLAEYRHHLDPDLPTVGITFPRSYWLEHNTAHIEALIEAIKGLDANTVPFFCLRLPDARRGNPSMAQTLETLLRDDDGNRVIDTLIDVHGMSMTAGVPANADAYPKLGVSVLHALTSYAPLAAWKAQGMGAMDVATQAAQPEFDGALITKFLATREVDRVDDLTGAVVPHMVPVPGRPEAMAELALSWARLARTSANQRKVAIVFHHHPPRNDRIGCATGLDTFESVHRLLVRMAEDGYDVPEQFDSADDLAQVLLSSLTCDQRWLTPEQMYQRAEVHADLATSRSWYRALPASVRESMDRAWGPHPGSLFVHHDEFSFAGHLDGNVLLTIQPPRGNFEAVTDSDIHDPLLPPPHHYLAHYRWIRDVFKADAVIHVGTHGSLEWLPGKGLGLSEECYPELALDRMVNIYPYIINNPGEGTQAKRRSAAALIDHLTPPMRQAELYDSTAEIDRILREYAGAQSQSPQRARLVAEQVWDAVTKAGLDTDLGLTSADVDADPVEVLDRVHHHLLDLQDREISDGLHVLGQVVAGHDDPIAAKVEYVAQLTRQPNGPVPSLREAVLNAWGTSLDEVSARAGEPVPVTADLPDGLTGRQLMSEAHRRCVKLLTPVVVRHRDRHPDDTEAHDLAAQLCHEQLGAERGDVIETLTWVLTDLMPRLDATNNEIDAIMTALDGGFVAPGPSGAPSRGNAHILPSGRNFFSLDPQTMPTPTGWREGVELADQLLRGYAEAHPDQPWPRTVGVVVWGTPNMRSGGADIAEILYLMGVRPVWESSGLVSGLQIIEPCELGRPRIDVSPRISGLFRDAFPNLVEMIDRAVRMVAALPEPDDDNMLRAHVEADVVEMTARGIDVEQARRKATLRVFGCPPGGYGAGVEELIETKAWQDKADLGRAYIAASSHAYGEGVLGQVETERFTASLKRMDVTVKNEDTREYDMLSCTDFYNYYGGLIAAATTVRGEAPMSLVGDSSDPTRIATRTTTEEARLILRSRILNPSWIEGLQRHGYKGAGDLSAVLDILIGWDATADVVDDGLWERVARRYALDPAMQEWFRQVNPHALHNIVDKLLDAAQRHVWEANPSTVEELENTYADIEGTIEEVSDDPAIAPNTRVGAPPQNPAGGLDLSELGLI</sequence>
<dbReference type="EnsemblBacteria" id="AAT81862">
    <property type="protein sequence ID" value="AAT81862"/>
    <property type="gene ID" value="PPA0102"/>
</dbReference>
<dbReference type="HOGENOM" id="CLU_002017_1_2_11"/>
<dbReference type="GO" id="GO:0051116">
    <property type="term" value="F:cobaltochelatase activity"/>
    <property type="evidence" value="ECO:0007669"/>
    <property type="project" value="InterPro"/>
</dbReference>
<dbReference type="CDD" id="cd10150">
    <property type="entry name" value="CobN_like"/>
    <property type="match status" value="1"/>
</dbReference>
<evidence type="ECO:0000313" key="3">
    <source>
        <dbReference type="EMBL" id="AAT81862.1"/>
    </source>
</evidence>
<proteinExistence type="predicted"/>
<feature type="domain" description="CobN/magnesium chelatase" evidence="2">
    <location>
        <begin position="167"/>
        <end position="1291"/>
    </location>
</feature>
<dbReference type="GO" id="GO:0009236">
    <property type="term" value="P:cobalamin biosynthetic process"/>
    <property type="evidence" value="ECO:0007669"/>
    <property type="project" value="InterPro"/>
</dbReference>
<protein>
    <submittedName>
        <fullName evidence="3">Cobalamin biosynthesis protein CobN</fullName>
    </submittedName>
</protein>
<gene>
    <name evidence="3" type="ordered locus">PPA0102</name>
</gene>
<dbReference type="Proteomes" id="UP000000603">
    <property type="component" value="Chromosome"/>
</dbReference>
<dbReference type="KEGG" id="pac:PPA0102"/>
<evidence type="ECO:0000259" key="2">
    <source>
        <dbReference type="Pfam" id="PF02514"/>
    </source>
</evidence>
<dbReference type="InterPro" id="IPR003672">
    <property type="entry name" value="CobN/Mg_chltase"/>
</dbReference>
<name>Q6ABR7_CUTAK</name>
<dbReference type="Pfam" id="PF02514">
    <property type="entry name" value="CobN-Mg_chel"/>
    <property type="match status" value="1"/>
</dbReference>
<evidence type="ECO:0000313" key="4">
    <source>
        <dbReference type="Proteomes" id="UP000000603"/>
    </source>
</evidence>
<reference evidence="3 4" key="1">
    <citation type="journal article" date="2004" name="Science">
        <title>The complete genome sequence of Propionibacterium acnes, a commensal of human skin.</title>
        <authorList>
            <person name="Bruggemann H."/>
            <person name="Henne A."/>
            <person name="Hoster F."/>
            <person name="Liesegang H."/>
            <person name="Wiezer A."/>
            <person name="Strittmatter A."/>
            <person name="Hujer S."/>
            <person name="Durre P."/>
            <person name="Gottschalk G."/>
        </authorList>
    </citation>
    <scope>NUCLEOTIDE SEQUENCE [LARGE SCALE GENOMIC DNA]</scope>
    <source>
        <strain evidence="4">DSM 16379 / KPA171202</strain>
    </source>
</reference>
<dbReference type="EMBL" id="AE017283">
    <property type="protein sequence ID" value="AAT81862.1"/>
    <property type="molecule type" value="Genomic_DNA"/>
</dbReference>
<accession>Q6ABR7</accession>
<feature type="region of interest" description="Disordered" evidence="1">
    <location>
        <begin position="1318"/>
        <end position="1340"/>
    </location>
</feature>
<feature type="region of interest" description="Disordered" evidence="1">
    <location>
        <begin position="1"/>
        <end position="35"/>
    </location>
</feature>